<sequence length="266" mass="29116">MLHNTGESWIYYDLIGPPEAPVVCMTHSLTSDHGMWAEQVPSLLAAGFQVLRIDTRGHGGSEATPGDYTIEELSGDVLSVLDALGFHCGVHLIGLSMGGMMGQVIAADHPGRLASLMACCTASKWMGDTELMLGRIRAVRDSGTLESIVDANMERRYGPGFRERRPLRWEALRQTFLGTKLDGYFGCMNACLTHNVEQRLSQVAAPTLVLAGSEDPTTPPEDNRLIASKISGARYAEIAGGYHFPNVEYDAEFNRIMLDWLDEVRG</sequence>
<keyword evidence="2" id="KW-0378">Hydrolase</keyword>
<dbReference type="InterPro" id="IPR050266">
    <property type="entry name" value="AB_hydrolase_sf"/>
</dbReference>
<feature type="domain" description="AB hydrolase-1" evidence="1">
    <location>
        <begin position="21"/>
        <end position="247"/>
    </location>
</feature>
<dbReference type="SUPFAM" id="SSF53474">
    <property type="entry name" value="alpha/beta-Hydrolases"/>
    <property type="match status" value="1"/>
</dbReference>
<protein>
    <submittedName>
        <fullName evidence="2">Alpha/beta fold hydrolase</fullName>
    </submittedName>
</protein>
<dbReference type="Pfam" id="PF00561">
    <property type="entry name" value="Abhydrolase_1"/>
    <property type="match status" value="1"/>
</dbReference>
<reference evidence="2 3" key="1">
    <citation type="submission" date="2019-04" db="EMBL/GenBank/DDBJ databases">
        <title>Crypto-aerobic microbial life in anoxic (sulfidic) marine sediments.</title>
        <authorList>
            <person name="Bhattacharya S."/>
            <person name="Roy C."/>
            <person name="Mondal N."/>
            <person name="Sarkar J."/>
            <person name="Mandal S."/>
            <person name="Rameez M.J."/>
            <person name="Ghosh W."/>
        </authorList>
    </citation>
    <scope>NUCLEOTIDE SEQUENCE [LARGE SCALE GENOMIC DNA]</scope>
    <source>
        <strain evidence="2 3">SBBC</strain>
    </source>
</reference>
<name>A0A4U0Z7D9_9RHOB</name>
<dbReference type="InterPro" id="IPR029058">
    <property type="entry name" value="AB_hydrolase_fold"/>
</dbReference>
<proteinExistence type="predicted"/>
<dbReference type="Proteomes" id="UP000306340">
    <property type="component" value="Unassembled WGS sequence"/>
</dbReference>
<dbReference type="Gene3D" id="3.40.50.1820">
    <property type="entry name" value="alpha/beta hydrolase"/>
    <property type="match status" value="1"/>
</dbReference>
<dbReference type="PRINTS" id="PR00412">
    <property type="entry name" value="EPOXHYDRLASE"/>
</dbReference>
<dbReference type="GO" id="GO:0016787">
    <property type="term" value="F:hydrolase activity"/>
    <property type="evidence" value="ECO:0007669"/>
    <property type="project" value="UniProtKB-KW"/>
</dbReference>
<accession>A0A4U0Z7D9</accession>
<organism evidence="2 3">
    <name type="scientific">Cereibacter changlensis</name>
    <dbReference type="NCBI Taxonomy" id="402884"/>
    <lineage>
        <taxon>Bacteria</taxon>
        <taxon>Pseudomonadati</taxon>
        <taxon>Pseudomonadota</taxon>
        <taxon>Alphaproteobacteria</taxon>
        <taxon>Rhodobacterales</taxon>
        <taxon>Paracoccaceae</taxon>
        <taxon>Cereibacter</taxon>
    </lineage>
</organism>
<dbReference type="AlphaFoldDB" id="A0A4U0Z7D9"/>
<evidence type="ECO:0000313" key="3">
    <source>
        <dbReference type="Proteomes" id="UP000306340"/>
    </source>
</evidence>
<dbReference type="PRINTS" id="PR00111">
    <property type="entry name" value="ABHYDROLASE"/>
</dbReference>
<dbReference type="RefSeq" id="WP_136790858.1">
    <property type="nucleotide sequence ID" value="NZ_SWAU01000002.1"/>
</dbReference>
<evidence type="ECO:0000313" key="2">
    <source>
        <dbReference type="EMBL" id="TKA98454.1"/>
    </source>
</evidence>
<evidence type="ECO:0000259" key="1">
    <source>
        <dbReference type="Pfam" id="PF00561"/>
    </source>
</evidence>
<dbReference type="InterPro" id="IPR000073">
    <property type="entry name" value="AB_hydrolase_1"/>
</dbReference>
<gene>
    <name evidence="2" type="ORF">FAZ78_00635</name>
</gene>
<dbReference type="PANTHER" id="PTHR43798">
    <property type="entry name" value="MONOACYLGLYCEROL LIPASE"/>
    <property type="match status" value="1"/>
</dbReference>
<dbReference type="EMBL" id="SWAU01000002">
    <property type="protein sequence ID" value="TKA98454.1"/>
    <property type="molecule type" value="Genomic_DNA"/>
</dbReference>
<comment type="caution">
    <text evidence="2">The sequence shown here is derived from an EMBL/GenBank/DDBJ whole genome shotgun (WGS) entry which is preliminary data.</text>
</comment>
<dbReference type="InterPro" id="IPR000639">
    <property type="entry name" value="Epox_hydrolase-like"/>
</dbReference>